<comment type="caution">
    <text evidence="1">The sequence shown here is derived from an EMBL/GenBank/DDBJ whole genome shotgun (WGS) entry which is preliminary data.</text>
</comment>
<protein>
    <submittedName>
        <fullName evidence="1">Uncharacterized protein</fullName>
    </submittedName>
</protein>
<dbReference type="EMBL" id="ANOG01000663">
    <property type="protein sequence ID" value="EMI18470.1"/>
    <property type="molecule type" value="Genomic_DNA"/>
</dbReference>
<organism evidence="1 2">
    <name type="scientific">Rhodopirellula maiorica SM1</name>
    <dbReference type="NCBI Taxonomy" id="1265738"/>
    <lineage>
        <taxon>Bacteria</taxon>
        <taxon>Pseudomonadati</taxon>
        <taxon>Planctomycetota</taxon>
        <taxon>Planctomycetia</taxon>
        <taxon>Pirellulales</taxon>
        <taxon>Pirellulaceae</taxon>
        <taxon>Novipirellula</taxon>
    </lineage>
</organism>
<sequence>MLNRTIWGGHLIASGENKRTAFSGDFLRATFFGRIFRATFYSGVATDRLIVVLSTNVMRTAAAVLDSGSLRGGRGAAGFR</sequence>
<evidence type="ECO:0000313" key="1">
    <source>
        <dbReference type="EMBL" id="EMI18470.1"/>
    </source>
</evidence>
<keyword evidence="2" id="KW-1185">Reference proteome</keyword>
<gene>
    <name evidence="1" type="ORF">RMSM_04617</name>
</gene>
<evidence type="ECO:0000313" key="2">
    <source>
        <dbReference type="Proteomes" id="UP000011991"/>
    </source>
</evidence>
<dbReference type="Proteomes" id="UP000011991">
    <property type="component" value="Unassembled WGS sequence"/>
</dbReference>
<reference evidence="1 2" key="1">
    <citation type="journal article" date="2013" name="Mar. Genomics">
        <title>Expression of sulfatases in Rhodopirellula baltica and the diversity of sulfatases in the genus Rhodopirellula.</title>
        <authorList>
            <person name="Wegner C.E."/>
            <person name="Richter-Heitmann T."/>
            <person name="Klindworth A."/>
            <person name="Klockow C."/>
            <person name="Richter M."/>
            <person name="Achstetter T."/>
            <person name="Glockner F.O."/>
            <person name="Harder J."/>
        </authorList>
    </citation>
    <scope>NUCLEOTIDE SEQUENCE [LARGE SCALE GENOMIC DNA]</scope>
    <source>
        <strain evidence="1 2">SM1</strain>
    </source>
</reference>
<proteinExistence type="predicted"/>
<name>M5RGL2_9BACT</name>
<accession>M5RGL2</accession>
<dbReference type="AlphaFoldDB" id="M5RGL2"/>